<organism evidence="2 3">
    <name type="scientific">Aspergillus oryzae</name>
    <name type="common">Yellow koji mold</name>
    <dbReference type="NCBI Taxonomy" id="5062"/>
    <lineage>
        <taxon>Eukaryota</taxon>
        <taxon>Fungi</taxon>
        <taxon>Dikarya</taxon>
        <taxon>Ascomycota</taxon>
        <taxon>Pezizomycotina</taxon>
        <taxon>Eurotiomycetes</taxon>
        <taxon>Eurotiomycetidae</taxon>
        <taxon>Eurotiales</taxon>
        <taxon>Aspergillaceae</taxon>
        <taxon>Aspergillus</taxon>
        <taxon>Aspergillus subgen. Circumdati</taxon>
    </lineage>
</organism>
<dbReference type="Proteomes" id="UP001165205">
    <property type="component" value="Unassembled WGS sequence"/>
</dbReference>
<dbReference type="GO" id="GO:0003824">
    <property type="term" value="F:catalytic activity"/>
    <property type="evidence" value="ECO:0007669"/>
    <property type="project" value="UniProtKB-ARBA"/>
</dbReference>
<evidence type="ECO:0000313" key="2">
    <source>
        <dbReference type="EMBL" id="GMG22731.1"/>
    </source>
</evidence>
<comment type="caution">
    <text evidence="2">The sequence shown here is derived from an EMBL/GenBank/DDBJ whole genome shotgun (WGS) entry which is preliminary data.</text>
</comment>
<dbReference type="InterPro" id="IPR008928">
    <property type="entry name" value="6-hairpin_glycosidase_sf"/>
</dbReference>
<dbReference type="GO" id="GO:0005975">
    <property type="term" value="P:carbohydrate metabolic process"/>
    <property type="evidence" value="ECO:0007669"/>
    <property type="project" value="InterPro"/>
</dbReference>
<dbReference type="EMBL" id="BSYA01000002">
    <property type="protein sequence ID" value="GMG22731.1"/>
    <property type="molecule type" value="Genomic_DNA"/>
</dbReference>
<gene>
    <name evidence="2" type="ORF">Aory04_000031500</name>
</gene>
<dbReference type="Pfam" id="PF00723">
    <property type="entry name" value="Glyco_hydro_15"/>
    <property type="match status" value="1"/>
</dbReference>
<reference evidence="2" key="1">
    <citation type="submission" date="2023-04" db="EMBL/GenBank/DDBJ databases">
        <title>Aspergillus oryzae NBRC 4228.</title>
        <authorList>
            <person name="Ichikawa N."/>
            <person name="Sato H."/>
            <person name="Tonouchi N."/>
        </authorList>
    </citation>
    <scope>NUCLEOTIDE SEQUENCE</scope>
    <source>
        <strain evidence="2">NBRC 4228</strain>
    </source>
</reference>
<proteinExistence type="predicted"/>
<sequence length="84" mass="8714">MRNNLLFSLNAIAGAVAHPSFPIHKRQSDLNAFIEAQTPIAKQGVLNNIGADGKLVEGAAAGIVVASPSKSNPDCSYNPTLKTA</sequence>
<dbReference type="InterPro" id="IPR011613">
    <property type="entry name" value="GH15-like"/>
</dbReference>
<name>A0AAN4YBN6_ASPOZ</name>
<feature type="domain" description="GH15-like" evidence="1">
    <location>
        <begin position="40"/>
        <end position="77"/>
    </location>
</feature>
<dbReference type="InterPro" id="IPR012341">
    <property type="entry name" value="6hp_glycosidase-like_sf"/>
</dbReference>
<dbReference type="Gene3D" id="1.50.10.10">
    <property type="match status" value="1"/>
</dbReference>
<evidence type="ECO:0000313" key="3">
    <source>
        <dbReference type="Proteomes" id="UP001165205"/>
    </source>
</evidence>
<dbReference type="SUPFAM" id="SSF48208">
    <property type="entry name" value="Six-hairpin glycosidases"/>
    <property type="match status" value="1"/>
</dbReference>
<accession>A0AAN4YBN6</accession>
<protein>
    <submittedName>
        <fullName evidence="2">Unnamed protein product</fullName>
    </submittedName>
</protein>
<dbReference type="AlphaFoldDB" id="A0AAN4YBN6"/>
<evidence type="ECO:0000259" key="1">
    <source>
        <dbReference type="Pfam" id="PF00723"/>
    </source>
</evidence>